<gene>
    <name evidence="1" type="ORF">OCBIM_22002217mg</name>
</gene>
<protein>
    <submittedName>
        <fullName evidence="1">Uncharacterized protein</fullName>
    </submittedName>
</protein>
<dbReference type="AlphaFoldDB" id="A0A0L8G1A0"/>
<accession>A0A0L8G1A0</accession>
<reference evidence="1" key="1">
    <citation type="submission" date="2015-07" db="EMBL/GenBank/DDBJ databases">
        <title>MeaNS - Measles Nucleotide Surveillance Program.</title>
        <authorList>
            <person name="Tran T."/>
            <person name="Druce J."/>
        </authorList>
    </citation>
    <scope>NUCLEOTIDE SEQUENCE</scope>
    <source>
        <strain evidence="1">UCB-OBI-ISO-001</strain>
        <tissue evidence="1">Gonad</tissue>
    </source>
</reference>
<sequence length="50" mass="5548">MSNICGIKIFTEAVSQVSWKKDRCIGDLVDSTLPPNILLVCILLTQNGWI</sequence>
<dbReference type="EMBL" id="KQ424575">
    <property type="protein sequence ID" value="KOF70792.1"/>
    <property type="molecule type" value="Genomic_DNA"/>
</dbReference>
<name>A0A0L8G1A0_OCTBM</name>
<organism evidence="1">
    <name type="scientific">Octopus bimaculoides</name>
    <name type="common">California two-spotted octopus</name>
    <dbReference type="NCBI Taxonomy" id="37653"/>
    <lineage>
        <taxon>Eukaryota</taxon>
        <taxon>Metazoa</taxon>
        <taxon>Spiralia</taxon>
        <taxon>Lophotrochozoa</taxon>
        <taxon>Mollusca</taxon>
        <taxon>Cephalopoda</taxon>
        <taxon>Coleoidea</taxon>
        <taxon>Octopodiformes</taxon>
        <taxon>Octopoda</taxon>
        <taxon>Incirrata</taxon>
        <taxon>Octopodidae</taxon>
        <taxon>Octopus</taxon>
    </lineage>
</organism>
<proteinExistence type="predicted"/>
<evidence type="ECO:0000313" key="1">
    <source>
        <dbReference type="EMBL" id="KOF70792.1"/>
    </source>
</evidence>